<evidence type="ECO:0000256" key="6">
    <source>
        <dbReference type="ARBA" id="ARBA00023180"/>
    </source>
</evidence>
<dbReference type="GO" id="GO:0004185">
    <property type="term" value="F:serine-type carboxypeptidase activity"/>
    <property type="evidence" value="ECO:0007669"/>
    <property type="project" value="UniProtKB-UniRule"/>
</dbReference>
<dbReference type="SUPFAM" id="SSF53474">
    <property type="entry name" value="alpha/beta-Hydrolases"/>
    <property type="match status" value="1"/>
</dbReference>
<sequence length="490" mass="54066">MVPRYFLSTLAWLKMLGVAAGNRLLPPADSFEGQGDLPSFSLKLGNDTASVCNSTTPGTAGFIKSDDGTDSEMFFWLYESKNDPSTDPVILWMSGGPGASSTAYGGLMELGPCRIAHEGGYTVDNPFGWNTNASVIFVDQPVSVGFSRGNAIPDGLVDASHLMHRFLRQFFTAFPQLSHQDFYISGESYGGSWVPALGAIIAKSQAEGDKSGYSVNQQSKPSQNQLSEPAGAVKINLKGVMVGNGLIRRSVQNGGGFETACSGPDSLFNSSTCRKWAPRAMWCEQNLGVCETEGWTSDVCRKTEKLCSEMGQYVTGTLRRNPNDFRLPCENELECYAEMPLIDEYFNRTDVKTALGVEPNAPFRGVSLEVFNRWQENGDLWKSSDSYVNYLLNANYRVLIYVGDKDWYCNAAAGMRRLVDQGLVWHGHPFFRFRELIPWYTGLKPAGRWKAYGPLTYAEIVDAGHLAPFDKPEETLTLINSWIQGSLPSH</sequence>
<evidence type="ECO:0000256" key="5">
    <source>
        <dbReference type="ARBA" id="ARBA00022801"/>
    </source>
</evidence>
<evidence type="ECO:0000256" key="1">
    <source>
        <dbReference type="ARBA" id="ARBA00009431"/>
    </source>
</evidence>
<dbReference type="InterPro" id="IPR033124">
    <property type="entry name" value="Ser_caboxypep_his_AS"/>
</dbReference>
<accession>W9JP53</accession>
<evidence type="ECO:0000256" key="3">
    <source>
        <dbReference type="ARBA" id="ARBA00022670"/>
    </source>
</evidence>
<dbReference type="Gene3D" id="3.40.50.1820">
    <property type="entry name" value="alpha/beta hydrolase"/>
    <property type="match status" value="1"/>
</dbReference>
<reference evidence="8" key="2">
    <citation type="submission" date="2012-06" db="EMBL/GenBank/DDBJ databases">
        <title>Annotation of the Genome Sequence of Fusarium oxysporum Fo47.</title>
        <authorList>
            <consortium name="The Broad Institute Genomics Platform"/>
            <person name="Ma L.-J."/>
            <person name="Corby-Kistler H."/>
            <person name="Broz K."/>
            <person name="Gale L.R."/>
            <person name="Jonkers W."/>
            <person name="O'Donnell K."/>
            <person name="Ploetz R."/>
            <person name="Steinberg C."/>
            <person name="Schwartz D.C."/>
            <person name="VanEtten H."/>
            <person name="Zhou S."/>
            <person name="Young S.K."/>
            <person name="Zeng Q."/>
            <person name="Gargeya S."/>
            <person name="Fitzgerald M."/>
            <person name="Abouelleil A."/>
            <person name="Alvarado L."/>
            <person name="Chapman S.B."/>
            <person name="Gainer-Dewar J."/>
            <person name="Goldberg J."/>
            <person name="Griggs A."/>
            <person name="Gujja S."/>
            <person name="Hansen M."/>
            <person name="Howarth C."/>
            <person name="Imamovic A."/>
            <person name="Ireland A."/>
            <person name="Larimer J."/>
            <person name="McCowan C."/>
            <person name="Murphy C."/>
            <person name="Pearson M."/>
            <person name="Poon T.W."/>
            <person name="Priest M."/>
            <person name="Roberts A."/>
            <person name="Saif S."/>
            <person name="Shea T."/>
            <person name="Sykes S."/>
            <person name="Wortman J."/>
            <person name="Nusbaum C."/>
            <person name="Birren B."/>
        </authorList>
    </citation>
    <scope>NUCLEOTIDE SEQUENCE</scope>
    <source>
        <strain evidence="8">Fo47</strain>
    </source>
</reference>
<evidence type="ECO:0000256" key="4">
    <source>
        <dbReference type="ARBA" id="ARBA00022729"/>
    </source>
</evidence>
<evidence type="ECO:0000256" key="7">
    <source>
        <dbReference type="RuleBase" id="RU361156"/>
    </source>
</evidence>
<dbReference type="PANTHER" id="PTHR11802">
    <property type="entry name" value="SERINE PROTEASE FAMILY S10 SERINE CARBOXYPEPTIDASE"/>
    <property type="match status" value="1"/>
</dbReference>
<dbReference type="EC" id="3.4.16.-" evidence="7"/>
<dbReference type="HOGENOM" id="CLU_008523_10_4_1"/>
<reference evidence="8" key="1">
    <citation type="submission" date="2011-06" db="EMBL/GenBank/DDBJ databases">
        <title>The Genome Sequence of Fusarium oxysporum Fo47.</title>
        <authorList>
            <consortium name="The Broad Institute Genome Sequencing Platform"/>
            <person name="Ma L.-J."/>
            <person name="Gale L.R."/>
            <person name="Schwartz D.C."/>
            <person name="Zhou S."/>
            <person name="Corby-Kistler H."/>
            <person name="Young S.K."/>
            <person name="Zeng Q."/>
            <person name="Gargeya S."/>
            <person name="Fitzgerald M."/>
            <person name="Haas B."/>
            <person name="Abouelleil A."/>
            <person name="Alvarado L."/>
            <person name="Arachchi H.M."/>
            <person name="Berlin A."/>
            <person name="Brown A."/>
            <person name="Chapman S.B."/>
            <person name="Chen Z."/>
            <person name="Dunbar C."/>
            <person name="Freedman E."/>
            <person name="Gearin G."/>
            <person name="Gellesch M."/>
            <person name="Goldberg J."/>
            <person name="Griggs A."/>
            <person name="Gujja S."/>
            <person name="Heiman D."/>
            <person name="Howarth C."/>
            <person name="Larson L."/>
            <person name="Lui A."/>
            <person name="MacDonald P.J.P."/>
            <person name="Mehta T."/>
            <person name="Montmayeur A."/>
            <person name="Murphy C."/>
            <person name="Neiman D."/>
            <person name="Pearson M."/>
            <person name="Priest M."/>
            <person name="Roberts A."/>
            <person name="Saif S."/>
            <person name="Shea T."/>
            <person name="Shenoy N."/>
            <person name="Sisk P."/>
            <person name="Stolte C."/>
            <person name="Sykes S."/>
            <person name="Wortman J."/>
            <person name="Nusbaum C."/>
            <person name="Birren B."/>
        </authorList>
    </citation>
    <scope>NUCLEOTIDE SEQUENCE [LARGE SCALE GENOMIC DNA]</scope>
    <source>
        <strain evidence="8">Fo47</strain>
    </source>
</reference>
<dbReference type="PROSITE" id="PS00560">
    <property type="entry name" value="CARBOXYPEPT_SER_HIS"/>
    <property type="match status" value="1"/>
</dbReference>
<dbReference type="Pfam" id="PF00450">
    <property type="entry name" value="Peptidase_S10"/>
    <property type="match status" value="1"/>
</dbReference>
<dbReference type="PROSITE" id="PS00131">
    <property type="entry name" value="CARBOXYPEPT_SER_SER"/>
    <property type="match status" value="1"/>
</dbReference>
<dbReference type="GO" id="GO:0006508">
    <property type="term" value="P:proteolysis"/>
    <property type="evidence" value="ECO:0007669"/>
    <property type="project" value="UniProtKB-KW"/>
</dbReference>
<dbReference type="Proteomes" id="UP000030766">
    <property type="component" value="Unassembled WGS sequence"/>
</dbReference>
<comment type="similarity">
    <text evidence="1 7">Belongs to the peptidase S10 family.</text>
</comment>
<dbReference type="InterPro" id="IPR001563">
    <property type="entry name" value="Peptidase_S10"/>
</dbReference>
<dbReference type="PRINTS" id="PR00724">
    <property type="entry name" value="CRBOXYPTASEC"/>
</dbReference>
<protein>
    <recommendedName>
        <fullName evidence="7">Carboxypeptidase</fullName>
        <ecNumber evidence="7">3.4.16.-</ecNumber>
    </recommendedName>
</protein>
<proteinExistence type="inferred from homology"/>
<dbReference type="EMBL" id="JH717907">
    <property type="protein sequence ID" value="EWZ31430.1"/>
    <property type="molecule type" value="Genomic_DNA"/>
</dbReference>
<dbReference type="InterPro" id="IPR029058">
    <property type="entry name" value="AB_hydrolase_fold"/>
</dbReference>
<dbReference type="AlphaFoldDB" id="W9JP53"/>
<feature type="signal peptide" evidence="7">
    <location>
        <begin position="1"/>
        <end position="21"/>
    </location>
</feature>
<keyword evidence="5 7" id="KW-0378">Hydrolase</keyword>
<evidence type="ECO:0000313" key="8">
    <source>
        <dbReference type="EMBL" id="EWZ31430.1"/>
    </source>
</evidence>
<dbReference type="GO" id="GO:0000324">
    <property type="term" value="C:fungal-type vacuole"/>
    <property type="evidence" value="ECO:0007669"/>
    <property type="project" value="TreeGrafter"/>
</dbReference>
<keyword evidence="4 7" id="KW-0732">Signal</keyword>
<gene>
    <name evidence="8" type="ORF">FOZG_14575</name>
</gene>
<keyword evidence="6" id="KW-0325">Glycoprotein</keyword>
<organism evidence="8">
    <name type="scientific">Fusarium oxysporum Fo47</name>
    <dbReference type="NCBI Taxonomy" id="660027"/>
    <lineage>
        <taxon>Eukaryota</taxon>
        <taxon>Fungi</taxon>
        <taxon>Dikarya</taxon>
        <taxon>Ascomycota</taxon>
        <taxon>Pezizomycotina</taxon>
        <taxon>Sordariomycetes</taxon>
        <taxon>Hypocreomycetidae</taxon>
        <taxon>Hypocreales</taxon>
        <taxon>Nectriaceae</taxon>
        <taxon>Fusarium</taxon>
        <taxon>Fusarium oxysporum species complex</taxon>
    </lineage>
</organism>
<feature type="chain" id="PRO_5041034257" description="Carboxypeptidase" evidence="7">
    <location>
        <begin position="22"/>
        <end position="490"/>
    </location>
</feature>
<dbReference type="VEuPathDB" id="FungiDB:FOZG_14575"/>
<keyword evidence="3 7" id="KW-0645">Protease</keyword>
<evidence type="ECO:0000256" key="2">
    <source>
        <dbReference type="ARBA" id="ARBA00022645"/>
    </source>
</evidence>
<dbReference type="PANTHER" id="PTHR11802:SF113">
    <property type="entry name" value="SERINE CARBOXYPEPTIDASE CTSA-4.1"/>
    <property type="match status" value="1"/>
</dbReference>
<dbReference type="Gene3D" id="1.10.287.410">
    <property type="match status" value="1"/>
</dbReference>
<name>W9JP53_FUSOX</name>
<dbReference type="InterPro" id="IPR018202">
    <property type="entry name" value="Ser_caboxypep_ser_AS"/>
</dbReference>
<keyword evidence="2 7" id="KW-0121">Carboxypeptidase</keyword>